<keyword evidence="1" id="KW-0812">Transmembrane</keyword>
<gene>
    <name evidence="3" type="ORF">OLEA9_A020901</name>
</gene>
<dbReference type="AlphaFoldDB" id="A0A8S0VLK3"/>
<feature type="domain" description="Neprosin PEP catalytic" evidence="2">
    <location>
        <begin position="1"/>
        <end position="175"/>
    </location>
</feature>
<reference evidence="3 4" key="1">
    <citation type="submission" date="2019-12" db="EMBL/GenBank/DDBJ databases">
        <authorList>
            <person name="Alioto T."/>
            <person name="Alioto T."/>
            <person name="Gomez Garrido J."/>
        </authorList>
    </citation>
    <scope>NUCLEOTIDE SEQUENCE [LARGE SCALE GENOMIC DNA]</scope>
</reference>
<feature type="transmembrane region" description="Helical" evidence="1">
    <location>
        <begin position="75"/>
        <end position="98"/>
    </location>
</feature>
<dbReference type="EMBL" id="CACTIH010009392">
    <property type="protein sequence ID" value="CAA3030784.1"/>
    <property type="molecule type" value="Genomic_DNA"/>
</dbReference>
<evidence type="ECO:0000313" key="4">
    <source>
        <dbReference type="Proteomes" id="UP000594638"/>
    </source>
</evidence>
<comment type="caution">
    <text evidence="3">The sequence shown here is derived from an EMBL/GenBank/DDBJ whole genome shotgun (WGS) entry which is preliminary data.</text>
</comment>
<evidence type="ECO:0000259" key="2">
    <source>
        <dbReference type="PROSITE" id="PS52045"/>
    </source>
</evidence>
<protein>
    <recommendedName>
        <fullName evidence="2">Neprosin PEP catalytic domain-containing protein</fullName>
    </recommendedName>
</protein>
<dbReference type="PROSITE" id="PS52045">
    <property type="entry name" value="NEPROSIN_PEP_CD"/>
    <property type="match status" value="1"/>
</dbReference>
<dbReference type="InterPro" id="IPR004314">
    <property type="entry name" value="Neprosin"/>
</dbReference>
<proteinExistence type="predicted"/>
<evidence type="ECO:0000256" key="1">
    <source>
        <dbReference type="SAM" id="Phobius"/>
    </source>
</evidence>
<name>A0A8S0VLK3_OLEEU</name>
<sequence>MELPEVFRFGVSSPTVPQKFQEFQHALTYGNLKYNNLMSSVCPKFDCWEVLLVKISIALKPVSPDLYGDNNTGLFVYWTFGNGYVLGYWSAFLFSYLIDIASMIEWDGEVINSQPDGQHTSTQMGNSRFPEEGFGKSGYFKNIQVVDSSNNLKAPIEPYTEQSNCYDMQTGINGD</sequence>
<keyword evidence="1" id="KW-0472">Membrane</keyword>
<dbReference type="Pfam" id="PF03080">
    <property type="entry name" value="Neprosin"/>
    <property type="match status" value="1"/>
</dbReference>
<accession>A0A8S0VLK3</accession>
<dbReference type="PANTHER" id="PTHR31589">
    <property type="entry name" value="PROTEIN, PUTATIVE (DUF239)-RELATED-RELATED"/>
    <property type="match status" value="1"/>
</dbReference>
<dbReference type="Proteomes" id="UP000594638">
    <property type="component" value="Unassembled WGS sequence"/>
</dbReference>
<dbReference type="PANTHER" id="PTHR31589:SF24">
    <property type="entry name" value="OS07G0205500 PROTEIN"/>
    <property type="match status" value="1"/>
</dbReference>
<organism evidence="3 4">
    <name type="scientific">Olea europaea subsp. europaea</name>
    <dbReference type="NCBI Taxonomy" id="158383"/>
    <lineage>
        <taxon>Eukaryota</taxon>
        <taxon>Viridiplantae</taxon>
        <taxon>Streptophyta</taxon>
        <taxon>Embryophyta</taxon>
        <taxon>Tracheophyta</taxon>
        <taxon>Spermatophyta</taxon>
        <taxon>Magnoliopsida</taxon>
        <taxon>eudicotyledons</taxon>
        <taxon>Gunneridae</taxon>
        <taxon>Pentapetalae</taxon>
        <taxon>asterids</taxon>
        <taxon>lamiids</taxon>
        <taxon>Lamiales</taxon>
        <taxon>Oleaceae</taxon>
        <taxon>Oleeae</taxon>
        <taxon>Olea</taxon>
    </lineage>
</organism>
<dbReference type="Gramene" id="OE9A020901T1">
    <property type="protein sequence ID" value="OE9A020901C1"/>
    <property type="gene ID" value="OE9A020901"/>
</dbReference>
<dbReference type="OrthoDB" id="1858978at2759"/>
<keyword evidence="1" id="KW-1133">Transmembrane helix</keyword>
<keyword evidence="4" id="KW-1185">Reference proteome</keyword>
<evidence type="ECO:0000313" key="3">
    <source>
        <dbReference type="EMBL" id="CAA3030784.1"/>
    </source>
</evidence>
<dbReference type="InterPro" id="IPR053168">
    <property type="entry name" value="Glutamic_endopeptidase"/>
</dbReference>